<evidence type="ECO:0000313" key="4">
    <source>
        <dbReference type="Proteomes" id="UP000322165"/>
    </source>
</evidence>
<organism evidence="3 4">
    <name type="scientific">Arenimonas fontis</name>
    <dbReference type="NCBI Taxonomy" id="2608255"/>
    <lineage>
        <taxon>Bacteria</taxon>
        <taxon>Pseudomonadati</taxon>
        <taxon>Pseudomonadota</taxon>
        <taxon>Gammaproteobacteria</taxon>
        <taxon>Lysobacterales</taxon>
        <taxon>Lysobacteraceae</taxon>
        <taxon>Arenimonas</taxon>
    </lineage>
</organism>
<evidence type="ECO:0000313" key="3">
    <source>
        <dbReference type="EMBL" id="KAA2285189.1"/>
    </source>
</evidence>
<gene>
    <name evidence="3" type="ORF">F0415_04510</name>
</gene>
<feature type="region of interest" description="Disordered" evidence="1">
    <location>
        <begin position="57"/>
        <end position="79"/>
    </location>
</feature>
<dbReference type="GO" id="GO:0016158">
    <property type="term" value="F:inositol hexakisphosphate 3-phosphatase activity"/>
    <property type="evidence" value="ECO:0007669"/>
    <property type="project" value="InterPro"/>
</dbReference>
<protein>
    <submittedName>
        <fullName evidence="3">Phytase</fullName>
    </submittedName>
</protein>
<reference evidence="3 4" key="2">
    <citation type="submission" date="2019-09" db="EMBL/GenBank/DDBJ databases">
        <authorList>
            <person name="Mazur A."/>
        </authorList>
    </citation>
    <scope>NUCLEOTIDE SEQUENCE [LARGE SCALE GENOMIC DNA]</scope>
    <source>
        <strain evidence="3 4">3729k</strain>
    </source>
</reference>
<dbReference type="SUPFAM" id="SSF50956">
    <property type="entry name" value="Thermostable phytase (3-phytase)"/>
    <property type="match status" value="1"/>
</dbReference>
<evidence type="ECO:0000256" key="1">
    <source>
        <dbReference type="SAM" id="MobiDB-lite"/>
    </source>
</evidence>
<proteinExistence type="predicted"/>
<feature type="domain" description="BPP" evidence="2">
    <location>
        <begin position="85"/>
        <end position="415"/>
    </location>
</feature>
<dbReference type="Gene3D" id="2.120.10.30">
    <property type="entry name" value="TolB, C-terminal domain"/>
    <property type="match status" value="1"/>
</dbReference>
<dbReference type="Pfam" id="PF02333">
    <property type="entry name" value="Phytase"/>
    <property type="match status" value="1"/>
</dbReference>
<dbReference type="InterPro" id="IPR011042">
    <property type="entry name" value="6-blade_b-propeller_TolB-like"/>
</dbReference>
<evidence type="ECO:0000259" key="2">
    <source>
        <dbReference type="PROSITE" id="PS51662"/>
    </source>
</evidence>
<dbReference type="AlphaFoldDB" id="A0A5B2ZAW2"/>
<keyword evidence="4" id="KW-1185">Reference proteome</keyword>
<dbReference type="Proteomes" id="UP000322165">
    <property type="component" value="Unassembled WGS sequence"/>
</dbReference>
<name>A0A5B2ZAW2_9GAMM</name>
<reference evidence="3 4" key="1">
    <citation type="submission" date="2019-09" db="EMBL/GenBank/DDBJ databases">
        <title>Arenimonas chukotkensis sp. nov., a bacterium isolated from Chukotka hot spring, Arctic region, Russia.</title>
        <authorList>
            <person name="Zayulina K.S."/>
            <person name="Prokofeva M.I."/>
            <person name="Elcheninov A.G."/>
            <person name="Novikov A."/>
            <person name="Kochetkova T.V."/>
            <person name="Kublanov I.V."/>
        </authorList>
    </citation>
    <scope>NUCLEOTIDE SEQUENCE [LARGE SCALE GENOMIC DNA]</scope>
    <source>
        <strain evidence="3 4">3729k</strain>
    </source>
</reference>
<accession>A0A5B2ZAW2</accession>
<dbReference type="PROSITE" id="PS51662">
    <property type="entry name" value="BP_PHYTASE"/>
    <property type="match status" value="1"/>
</dbReference>
<feature type="compositionally biased region" description="Pro residues" evidence="1">
    <location>
        <begin position="59"/>
        <end position="68"/>
    </location>
</feature>
<dbReference type="EMBL" id="VUOD01000003">
    <property type="protein sequence ID" value="KAA2285189.1"/>
    <property type="molecule type" value="Genomic_DNA"/>
</dbReference>
<comment type="caution">
    <text evidence="3">The sequence shown here is derived from an EMBL/GenBank/DDBJ whole genome shotgun (WGS) entry which is preliminary data.</text>
</comment>
<sequence length="422" mass="45143">MAAPCPEGDSGAVISLSPGAATRLVSATFRHRCKEPHVHTRPLSAALVLLLAACSAAPEPEPTPPPAPAAAQREPDELAETDPLLSEAGLAHATIAEAFVSAATPEDNVDSPAAWRGPDGRTWVIATAKEGKAGLIVYDGDSGERLRGVGGTGDGEGEFLRPNGIAVAGDRLLVVERDNRRVQVLALPGFETLASFGRDQLRRPYGVWVRAPGADTLDVLVTDAYMAGEDEHGDEIVPPLAELDRRVQRYRVRFGDGGATVEHLGHFGAVSAADAIRIPESLWGDEVHDRLLIAEEDIRVGTALREYTLDGQSRGRTHGLGLFRAQAEGIALWACPDGSGYWLATDQFKDRSLFHVFDRRSLEHLGAFAGETTANTDGVWLHQAGTGRFPKGVFYAVHDDMALAAFDWRDIAAALGLREDCG</sequence>
<dbReference type="InterPro" id="IPR003431">
    <property type="entry name" value="B-propeller_Phytase"/>
</dbReference>